<proteinExistence type="predicted"/>
<gene>
    <name evidence="2" type="ORF">Airi02_042160</name>
</gene>
<protein>
    <submittedName>
        <fullName evidence="2">Uncharacterized protein</fullName>
    </submittedName>
</protein>
<evidence type="ECO:0000313" key="2">
    <source>
        <dbReference type="EMBL" id="GLY86287.1"/>
    </source>
</evidence>
<dbReference type="Proteomes" id="UP001165074">
    <property type="component" value="Unassembled WGS sequence"/>
</dbReference>
<dbReference type="EMBL" id="BSTK01000005">
    <property type="protein sequence ID" value="GLY86287.1"/>
    <property type="molecule type" value="Genomic_DNA"/>
</dbReference>
<name>A0A9W6W108_9ACTN</name>
<accession>A0A9W6W108</accession>
<keyword evidence="3" id="KW-1185">Reference proteome</keyword>
<evidence type="ECO:0000256" key="1">
    <source>
        <dbReference type="SAM" id="MobiDB-lite"/>
    </source>
</evidence>
<sequence>MRAAQPEKRHVTIPTTSGESGYADVTQWPDACAFVSKADLTESGPRGYWSARRDLGPDECFVVQNVVTKLVQLVSAEIDK</sequence>
<evidence type="ECO:0000313" key="3">
    <source>
        <dbReference type="Proteomes" id="UP001165074"/>
    </source>
</evidence>
<comment type="caution">
    <text evidence="2">The sequence shown here is derived from an EMBL/GenBank/DDBJ whole genome shotgun (WGS) entry which is preliminary data.</text>
</comment>
<organism evidence="2 3">
    <name type="scientific">Actinoallomurus iriomotensis</name>
    <dbReference type="NCBI Taxonomy" id="478107"/>
    <lineage>
        <taxon>Bacteria</taxon>
        <taxon>Bacillati</taxon>
        <taxon>Actinomycetota</taxon>
        <taxon>Actinomycetes</taxon>
        <taxon>Streptosporangiales</taxon>
        <taxon>Thermomonosporaceae</taxon>
        <taxon>Actinoallomurus</taxon>
    </lineage>
</organism>
<feature type="region of interest" description="Disordered" evidence="1">
    <location>
        <begin position="1"/>
        <end position="20"/>
    </location>
</feature>
<feature type="compositionally biased region" description="Basic and acidic residues" evidence="1">
    <location>
        <begin position="1"/>
        <end position="10"/>
    </location>
</feature>
<reference evidence="2" key="1">
    <citation type="submission" date="2023-03" db="EMBL/GenBank/DDBJ databases">
        <title>Actinoallomurus iriomotensis NBRC 103684.</title>
        <authorList>
            <person name="Ichikawa N."/>
            <person name="Sato H."/>
            <person name="Tonouchi N."/>
        </authorList>
    </citation>
    <scope>NUCLEOTIDE SEQUENCE</scope>
    <source>
        <strain evidence="2">NBRC 103684</strain>
    </source>
</reference>
<dbReference type="AlphaFoldDB" id="A0A9W6W108"/>